<accession>A0A9P4NNN3</accession>
<comment type="subcellular location">
    <subcellularLocation>
        <location evidence="1">Nucleus</location>
    </subcellularLocation>
</comment>
<keyword evidence="4 7" id="KW-0863">Zinc-finger</keyword>
<feature type="region of interest" description="Disordered" evidence="8">
    <location>
        <begin position="384"/>
        <end position="436"/>
    </location>
</feature>
<organism evidence="10 11">
    <name type="scientific">Tothia fuscella</name>
    <dbReference type="NCBI Taxonomy" id="1048955"/>
    <lineage>
        <taxon>Eukaryota</taxon>
        <taxon>Fungi</taxon>
        <taxon>Dikarya</taxon>
        <taxon>Ascomycota</taxon>
        <taxon>Pezizomycotina</taxon>
        <taxon>Dothideomycetes</taxon>
        <taxon>Pleosporomycetidae</taxon>
        <taxon>Venturiales</taxon>
        <taxon>Cylindrosympodiaceae</taxon>
        <taxon>Tothia</taxon>
    </lineage>
</organism>
<protein>
    <recommendedName>
        <fullName evidence="9">C2H2-type domain-containing protein</fullName>
    </recommendedName>
</protein>
<keyword evidence="2" id="KW-0479">Metal-binding</keyword>
<feature type="region of interest" description="Disordered" evidence="8">
    <location>
        <begin position="249"/>
        <end position="301"/>
    </location>
</feature>
<evidence type="ECO:0000256" key="2">
    <source>
        <dbReference type="ARBA" id="ARBA00022723"/>
    </source>
</evidence>
<dbReference type="InterPro" id="IPR036236">
    <property type="entry name" value="Znf_C2H2_sf"/>
</dbReference>
<dbReference type="SMART" id="SM00355">
    <property type="entry name" value="ZnF_C2H2"/>
    <property type="match status" value="4"/>
</dbReference>
<evidence type="ECO:0000259" key="9">
    <source>
        <dbReference type="PROSITE" id="PS50157"/>
    </source>
</evidence>
<evidence type="ECO:0000256" key="3">
    <source>
        <dbReference type="ARBA" id="ARBA00022737"/>
    </source>
</evidence>
<feature type="compositionally biased region" description="Polar residues" evidence="8">
    <location>
        <begin position="12"/>
        <end position="22"/>
    </location>
</feature>
<evidence type="ECO:0000256" key="7">
    <source>
        <dbReference type="PROSITE-ProRule" id="PRU00042"/>
    </source>
</evidence>
<gene>
    <name evidence="10" type="ORF">EJ08DRAFT_313115</name>
</gene>
<sequence>MGSIDRPRSRLQDSTSKSSFNISDLPPELHIVAPALLQLNRGTGSNTAGSKAPQSCSSSSTIICPIPILSPIPDCTDCQATATSACFNLHCDSCWADCASHCASPCDEGDDCPIAEPCYEEHCSPEACPDVTCPAEPCVGGATCGEAVVHCDTACFADDCGWSSLGNQALPWDPSLCAQGECYGILPLPACGNGLMDFAQGHNSQEHLNAYTHNFGGIWNHQHHQPQQQHAPYFHKSAEVEYFSHDHVASNNHHKRRKTESSDISLSSNNSHGYQPQSSFQPSWQSDMHNNNKNSQSGCHANHQFDHSGQFFNNNHWNSCEFDFFAQTNSNNFPGGPSTQSGHMSSFNNASNAETDNLDGLICGLSHVGASAEALENTIEHSPFCTSNKKRSRPASKSQLKKLQSAPPRTPKLPTRTSSTHSPIHPTIPSPKKKTFKAESCDQTTDFLCQWLIIPGQEDHGTCSQSFTSCKELDEHIQAEHTNRLGSQKFTCHWSGCSTAFKHRGKLNRHISGAHSHYHAYACPHCERTFCTKEQLKNHETTHTGERRYKCSFCDHTSATKTQHSMHIIRCHISETNRFV</sequence>
<evidence type="ECO:0000256" key="4">
    <source>
        <dbReference type="ARBA" id="ARBA00022771"/>
    </source>
</evidence>
<evidence type="ECO:0000313" key="11">
    <source>
        <dbReference type="Proteomes" id="UP000800235"/>
    </source>
</evidence>
<feature type="region of interest" description="Disordered" evidence="8">
    <location>
        <begin position="331"/>
        <end position="351"/>
    </location>
</feature>
<dbReference type="GO" id="GO:0000981">
    <property type="term" value="F:DNA-binding transcription factor activity, RNA polymerase II-specific"/>
    <property type="evidence" value="ECO:0007669"/>
    <property type="project" value="TreeGrafter"/>
</dbReference>
<dbReference type="OrthoDB" id="3437960at2759"/>
<dbReference type="Gene3D" id="3.30.160.60">
    <property type="entry name" value="Classic Zinc Finger"/>
    <property type="match status" value="2"/>
</dbReference>
<dbReference type="PANTHER" id="PTHR24388:SF54">
    <property type="entry name" value="PROTEIN ESCARGOT"/>
    <property type="match status" value="1"/>
</dbReference>
<evidence type="ECO:0000256" key="8">
    <source>
        <dbReference type="SAM" id="MobiDB-lite"/>
    </source>
</evidence>
<dbReference type="PROSITE" id="PS50157">
    <property type="entry name" value="ZINC_FINGER_C2H2_2"/>
    <property type="match status" value="2"/>
</dbReference>
<dbReference type="AlphaFoldDB" id="A0A9P4NNN3"/>
<keyword evidence="5" id="KW-0862">Zinc</keyword>
<dbReference type="GO" id="GO:0000978">
    <property type="term" value="F:RNA polymerase II cis-regulatory region sequence-specific DNA binding"/>
    <property type="evidence" value="ECO:0007669"/>
    <property type="project" value="TreeGrafter"/>
</dbReference>
<evidence type="ECO:0000256" key="6">
    <source>
        <dbReference type="ARBA" id="ARBA00023242"/>
    </source>
</evidence>
<name>A0A9P4NNN3_9PEZI</name>
<evidence type="ECO:0000256" key="1">
    <source>
        <dbReference type="ARBA" id="ARBA00004123"/>
    </source>
</evidence>
<dbReference type="PANTHER" id="PTHR24388">
    <property type="entry name" value="ZINC FINGER PROTEIN"/>
    <property type="match status" value="1"/>
</dbReference>
<feature type="compositionally biased region" description="Low complexity" evidence="8">
    <location>
        <begin position="262"/>
        <end position="286"/>
    </location>
</feature>
<dbReference type="PROSITE" id="PS00028">
    <property type="entry name" value="ZINC_FINGER_C2H2_1"/>
    <property type="match status" value="2"/>
</dbReference>
<evidence type="ECO:0000313" key="10">
    <source>
        <dbReference type="EMBL" id="KAF2428836.1"/>
    </source>
</evidence>
<evidence type="ECO:0000256" key="5">
    <source>
        <dbReference type="ARBA" id="ARBA00022833"/>
    </source>
</evidence>
<keyword evidence="6" id="KW-0539">Nucleus</keyword>
<comment type="caution">
    <text evidence="10">The sequence shown here is derived from an EMBL/GenBank/DDBJ whole genome shotgun (WGS) entry which is preliminary data.</text>
</comment>
<feature type="domain" description="C2H2-type" evidence="9">
    <location>
        <begin position="490"/>
        <end position="520"/>
    </location>
</feature>
<feature type="region of interest" description="Disordered" evidence="8">
    <location>
        <begin position="1"/>
        <end position="22"/>
    </location>
</feature>
<dbReference type="SUPFAM" id="SSF57667">
    <property type="entry name" value="beta-beta-alpha zinc fingers"/>
    <property type="match status" value="1"/>
</dbReference>
<feature type="domain" description="C2H2-type" evidence="9">
    <location>
        <begin position="521"/>
        <end position="548"/>
    </location>
</feature>
<dbReference type="GO" id="GO:0005634">
    <property type="term" value="C:nucleus"/>
    <property type="evidence" value="ECO:0007669"/>
    <property type="project" value="UniProtKB-SubCell"/>
</dbReference>
<dbReference type="Proteomes" id="UP000800235">
    <property type="component" value="Unassembled WGS sequence"/>
</dbReference>
<dbReference type="InterPro" id="IPR050527">
    <property type="entry name" value="Snail/Krueppel_Znf"/>
</dbReference>
<feature type="compositionally biased region" description="Polar residues" evidence="8">
    <location>
        <begin position="287"/>
        <end position="299"/>
    </location>
</feature>
<keyword evidence="3" id="KW-0677">Repeat</keyword>
<dbReference type="GO" id="GO:0008270">
    <property type="term" value="F:zinc ion binding"/>
    <property type="evidence" value="ECO:0007669"/>
    <property type="project" value="UniProtKB-KW"/>
</dbReference>
<feature type="compositionally biased region" description="Basic and acidic residues" evidence="8">
    <location>
        <begin position="1"/>
        <end position="11"/>
    </location>
</feature>
<reference evidence="10" key="1">
    <citation type="journal article" date="2020" name="Stud. Mycol.">
        <title>101 Dothideomycetes genomes: a test case for predicting lifestyles and emergence of pathogens.</title>
        <authorList>
            <person name="Haridas S."/>
            <person name="Albert R."/>
            <person name="Binder M."/>
            <person name="Bloem J."/>
            <person name="Labutti K."/>
            <person name="Salamov A."/>
            <person name="Andreopoulos B."/>
            <person name="Baker S."/>
            <person name="Barry K."/>
            <person name="Bills G."/>
            <person name="Bluhm B."/>
            <person name="Cannon C."/>
            <person name="Castanera R."/>
            <person name="Culley D."/>
            <person name="Daum C."/>
            <person name="Ezra D."/>
            <person name="Gonzalez J."/>
            <person name="Henrissat B."/>
            <person name="Kuo A."/>
            <person name="Liang C."/>
            <person name="Lipzen A."/>
            <person name="Lutzoni F."/>
            <person name="Magnuson J."/>
            <person name="Mondo S."/>
            <person name="Nolan M."/>
            <person name="Ohm R."/>
            <person name="Pangilinan J."/>
            <person name="Park H.-J."/>
            <person name="Ramirez L."/>
            <person name="Alfaro M."/>
            <person name="Sun H."/>
            <person name="Tritt A."/>
            <person name="Yoshinaga Y."/>
            <person name="Zwiers L.-H."/>
            <person name="Turgeon B."/>
            <person name="Goodwin S."/>
            <person name="Spatafora J."/>
            <person name="Crous P."/>
            <person name="Grigoriev I."/>
        </authorList>
    </citation>
    <scope>NUCLEOTIDE SEQUENCE</scope>
    <source>
        <strain evidence="10">CBS 130266</strain>
    </source>
</reference>
<dbReference type="EMBL" id="MU007052">
    <property type="protein sequence ID" value="KAF2428836.1"/>
    <property type="molecule type" value="Genomic_DNA"/>
</dbReference>
<proteinExistence type="predicted"/>
<keyword evidence="11" id="KW-1185">Reference proteome</keyword>
<dbReference type="InterPro" id="IPR013087">
    <property type="entry name" value="Znf_C2H2_type"/>
</dbReference>